<comment type="caution">
    <text evidence="9">The sequence shown here is derived from an EMBL/GenBank/DDBJ whole genome shotgun (WGS) entry which is preliminary data.</text>
</comment>
<evidence type="ECO:0000259" key="8">
    <source>
        <dbReference type="Pfam" id="PF00899"/>
    </source>
</evidence>
<dbReference type="Proteomes" id="UP000541558">
    <property type="component" value="Unassembled WGS sequence"/>
</dbReference>
<dbReference type="OrthoDB" id="1708823at2759"/>
<feature type="region of interest" description="Disordered" evidence="7">
    <location>
        <begin position="1"/>
        <end position="25"/>
    </location>
</feature>
<comment type="similarity">
    <text evidence="3">Belongs to the ubiquitin-activating E1 family.</text>
</comment>
<comment type="subcellular location">
    <subcellularLocation>
        <location evidence="1">Nucleus</location>
    </subcellularLocation>
</comment>
<dbReference type="GO" id="GO:0005737">
    <property type="term" value="C:cytoplasm"/>
    <property type="evidence" value="ECO:0007669"/>
    <property type="project" value="TreeGrafter"/>
</dbReference>
<reference evidence="9 10" key="1">
    <citation type="journal article" date="2020" name="ISME J.">
        <title>Uncovering the hidden diversity of litter-decomposition mechanisms in mushroom-forming fungi.</title>
        <authorList>
            <person name="Floudas D."/>
            <person name="Bentzer J."/>
            <person name="Ahren D."/>
            <person name="Johansson T."/>
            <person name="Persson P."/>
            <person name="Tunlid A."/>
        </authorList>
    </citation>
    <scope>NUCLEOTIDE SEQUENCE [LARGE SCALE GENOMIC DNA]</scope>
    <source>
        <strain evidence="9 10">CBS 175.51</strain>
    </source>
</reference>
<keyword evidence="10" id="KW-1185">Reference proteome</keyword>
<dbReference type="GO" id="GO:0016925">
    <property type="term" value="P:protein sumoylation"/>
    <property type="evidence" value="ECO:0007669"/>
    <property type="project" value="TreeGrafter"/>
</dbReference>
<evidence type="ECO:0000256" key="6">
    <source>
        <dbReference type="ARBA" id="ARBA00044354"/>
    </source>
</evidence>
<sequence>MSSSKSEPGLNNSDEQSGTALTEEEASRYDRQMRLWGLEAQQRMRNATILVVRLRGVATEAIKNMVLAGIGKLVIVDGEDVAEEDLGAGFFFRDEDVGRKRLDAAKPRIESLNPLVTVETVANAISLQSAEFESIIETVDLVCITDESRDTLIQINQLCRKHKKPLYTGGTYGLHGYIFCDLLTHEYLAPIRGESGEAPKTVKTSAKYTSLDQALQHKWSGLTRRQTKEVNPALVFSILALWQYQSLHGNQLPNAVENADELESIANGLIQSADVNKQVLTRIPRDLMESLSVTANHEFSPVCAIVGGMLAQDILKALGGRDPPIANLFVFDGNTGSGTTIRMKMA</sequence>
<dbReference type="InterPro" id="IPR045886">
    <property type="entry name" value="ThiF/MoeB/HesA"/>
</dbReference>
<evidence type="ECO:0000256" key="2">
    <source>
        <dbReference type="ARBA" id="ARBA00004718"/>
    </source>
</evidence>
<dbReference type="AlphaFoldDB" id="A0A8H5FJ22"/>
<dbReference type="PANTHER" id="PTHR10953:SF162">
    <property type="entry name" value="SUMO-ACTIVATING ENZYME SUBUNIT 1"/>
    <property type="match status" value="1"/>
</dbReference>
<protein>
    <recommendedName>
        <fullName evidence="6">Ubiquitin-like 1-activating enzyme E1A</fullName>
    </recommendedName>
</protein>
<evidence type="ECO:0000313" key="9">
    <source>
        <dbReference type="EMBL" id="KAF5339010.1"/>
    </source>
</evidence>
<dbReference type="SUPFAM" id="SSF69572">
    <property type="entry name" value="Activating enzymes of the ubiquitin-like proteins"/>
    <property type="match status" value="1"/>
</dbReference>
<dbReference type="Gene3D" id="3.40.50.720">
    <property type="entry name" value="NAD(P)-binding Rossmann-like Domain"/>
    <property type="match status" value="1"/>
</dbReference>
<evidence type="ECO:0000256" key="1">
    <source>
        <dbReference type="ARBA" id="ARBA00004123"/>
    </source>
</evidence>
<evidence type="ECO:0000256" key="4">
    <source>
        <dbReference type="ARBA" id="ARBA00022786"/>
    </source>
</evidence>
<evidence type="ECO:0000256" key="3">
    <source>
        <dbReference type="ARBA" id="ARBA00005673"/>
    </source>
</evidence>
<gene>
    <name evidence="9" type="ORF">D9611_008712</name>
</gene>
<proteinExistence type="inferred from homology"/>
<dbReference type="Pfam" id="PF00899">
    <property type="entry name" value="ThiF"/>
    <property type="match status" value="1"/>
</dbReference>
<feature type="domain" description="THIF-type NAD/FAD binding fold" evidence="8">
    <location>
        <begin position="29"/>
        <end position="343"/>
    </location>
</feature>
<dbReference type="InterPro" id="IPR000594">
    <property type="entry name" value="ThiF_NAD_FAD-bd"/>
</dbReference>
<dbReference type="PANTHER" id="PTHR10953">
    <property type="entry name" value="UBIQUITIN-ACTIVATING ENZYME E1"/>
    <property type="match status" value="1"/>
</dbReference>
<feature type="compositionally biased region" description="Polar residues" evidence="7">
    <location>
        <begin position="1"/>
        <end position="20"/>
    </location>
</feature>
<dbReference type="PRINTS" id="PR01849">
    <property type="entry name" value="UBIQUITINACT"/>
</dbReference>
<dbReference type="EMBL" id="JAACJK010000010">
    <property type="protein sequence ID" value="KAF5339010.1"/>
    <property type="molecule type" value="Genomic_DNA"/>
</dbReference>
<dbReference type="InterPro" id="IPR035985">
    <property type="entry name" value="Ubiquitin-activating_enz"/>
</dbReference>
<name>A0A8H5FJ22_9AGAR</name>
<evidence type="ECO:0000313" key="10">
    <source>
        <dbReference type="Proteomes" id="UP000541558"/>
    </source>
</evidence>
<comment type="pathway">
    <text evidence="2">Protein modification; protein sumoylation.</text>
</comment>
<evidence type="ECO:0000256" key="5">
    <source>
        <dbReference type="ARBA" id="ARBA00023242"/>
    </source>
</evidence>
<dbReference type="GO" id="GO:0019948">
    <property type="term" value="F:SUMO activating enzyme activity"/>
    <property type="evidence" value="ECO:0007669"/>
    <property type="project" value="TreeGrafter"/>
</dbReference>
<keyword evidence="5" id="KW-0539">Nucleus</keyword>
<keyword evidence="4" id="KW-0833">Ubl conjugation pathway</keyword>
<evidence type="ECO:0000256" key="7">
    <source>
        <dbReference type="SAM" id="MobiDB-lite"/>
    </source>
</evidence>
<dbReference type="GO" id="GO:0031510">
    <property type="term" value="C:SUMO activating enzyme complex"/>
    <property type="evidence" value="ECO:0007669"/>
    <property type="project" value="TreeGrafter"/>
</dbReference>
<accession>A0A8H5FJ22</accession>
<organism evidence="9 10">
    <name type="scientific">Ephemerocybe angulata</name>
    <dbReference type="NCBI Taxonomy" id="980116"/>
    <lineage>
        <taxon>Eukaryota</taxon>
        <taxon>Fungi</taxon>
        <taxon>Dikarya</taxon>
        <taxon>Basidiomycota</taxon>
        <taxon>Agaricomycotina</taxon>
        <taxon>Agaricomycetes</taxon>
        <taxon>Agaricomycetidae</taxon>
        <taxon>Agaricales</taxon>
        <taxon>Agaricineae</taxon>
        <taxon>Psathyrellaceae</taxon>
        <taxon>Ephemerocybe</taxon>
    </lineage>
</organism>
<dbReference type="InterPro" id="IPR000011">
    <property type="entry name" value="UBQ/SUMO-activ_enz_E1-like"/>
</dbReference>